<dbReference type="AlphaFoldDB" id="A0A4U7JAY7"/>
<keyword evidence="3 5" id="KW-0378">Hydrolase</keyword>
<dbReference type="OrthoDB" id="184152at2"/>
<accession>A0A4U7JAY7</accession>
<dbReference type="PANTHER" id="PTHR43806:SF11">
    <property type="entry name" value="CEREVISIN-RELATED"/>
    <property type="match status" value="1"/>
</dbReference>
<feature type="active site" description="Charge relay system" evidence="5">
    <location>
        <position position="197"/>
    </location>
</feature>
<keyword evidence="4 5" id="KW-0720">Serine protease</keyword>
<dbReference type="EMBL" id="CP061336">
    <property type="protein sequence ID" value="QNU67845.1"/>
    <property type="molecule type" value="Genomic_DNA"/>
</dbReference>
<sequence length="550" mass="62164">MSIQLKVVIIDDGVNEKLYNTGSLWLNLEVTRDLQILQREDCSLYEPSHGTICGAIIKKYSPYARLGSIKVLNDTGRGVRDQLVKALYWCGDNKIKLVNLSLGTINFWDYEEVRKAVNYAAHKGVIIVAACNNGNVFTQPASLSNVIGVKCDVEGKLQEGQYRYNYYSLDGIDITACASHSLVKYDGSEKTTTPCNSFAAPMITAIVYNILKNNPNMSFHEIKRKLAEGAENDLSANWHANMYPRADWIENAIIFNTNCSKKQNVNIPYKGIVKRVVDIECCKSGEVFERVFEYLKKSKDILDGIDTVIANLPPSTCTLKGTNLNDLVDFLGSMDMNLVCLGDTNLYQNIYYNDNSERIKIFHPSVYTKVTSGEKAYIDMPVIAIYDFSSIVFLNCIGKLKDIFCERGYNAIAVSDSCRGIAYGIEYLPSMGNVQGEESEYISLEHLSRIYDPDIIILGIDALNRETDYFKWLENRYEIDIKICILSGQNQNTYDIIDISTESKNILIIAGDEHESTGEKIINITNEFYIETLYQYIVELFDENNKLNCE</sequence>
<keyword evidence="8" id="KW-1185">Reference proteome</keyword>
<dbReference type="InterPro" id="IPR000209">
    <property type="entry name" value="Peptidase_S8/S53_dom"/>
</dbReference>
<name>A0A4U7JAY7_9FIRM</name>
<dbReference type="CDD" id="cd07492">
    <property type="entry name" value="Peptidases_S8_8"/>
    <property type="match status" value="1"/>
</dbReference>
<dbReference type="InterPro" id="IPR050131">
    <property type="entry name" value="Peptidase_S8_subtilisin-like"/>
</dbReference>
<evidence type="ECO:0000313" key="7">
    <source>
        <dbReference type="EMBL" id="QNU67845.1"/>
    </source>
</evidence>
<dbReference type="SUPFAM" id="SSF52743">
    <property type="entry name" value="Subtilisin-like"/>
    <property type="match status" value="1"/>
</dbReference>
<dbReference type="PANTHER" id="PTHR43806">
    <property type="entry name" value="PEPTIDASE S8"/>
    <property type="match status" value="1"/>
</dbReference>
<evidence type="ECO:0000256" key="2">
    <source>
        <dbReference type="ARBA" id="ARBA00022670"/>
    </source>
</evidence>
<comment type="similarity">
    <text evidence="1 5">Belongs to the peptidase S8 family.</text>
</comment>
<dbReference type="RefSeq" id="WP_137698381.1">
    <property type="nucleotide sequence ID" value="NZ_CP061336.1"/>
</dbReference>
<evidence type="ECO:0000256" key="1">
    <source>
        <dbReference type="ARBA" id="ARBA00011073"/>
    </source>
</evidence>
<dbReference type="InterPro" id="IPR034067">
    <property type="entry name" value="Serine_protease_KerA-like_dom"/>
</dbReference>
<feature type="active site" description="Charge relay system" evidence="5">
    <location>
        <position position="49"/>
    </location>
</feature>
<protein>
    <submittedName>
        <fullName evidence="7">S8 family serine peptidase</fullName>
    </submittedName>
</protein>
<dbReference type="PROSITE" id="PS51892">
    <property type="entry name" value="SUBTILASE"/>
    <property type="match status" value="1"/>
</dbReference>
<dbReference type="GO" id="GO:0006508">
    <property type="term" value="P:proteolysis"/>
    <property type="evidence" value="ECO:0007669"/>
    <property type="project" value="UniProtKB-KW"/>
</dbReference>
<dbReference type="Pfam" id="PF00082">
    <property type="entry name" value="Peptidase_S8"/>
    <property type="match status" value="1"/>
</dbReference>
<proteinExistence type="inferred from homology"/>
<dbReference type="Proteomes" id="UP000306409">
    <property type="component" value="Chromosome"/>
</dbReference>
<evidence type="ECO:0000313" key="8">
    <source>
        <dbReference type="Proteomes" id="UP000306409"/>
    </source>
</evidence>
<feature type="active site" description="Charge relay system" evidence="5">
    <location>
        <position position="11"/>
    </location>
</feature>
<organism evidence="7 8">
    <name type="scientific">Ruminiclostridium herbifermentans</name>
    <dbReference type="NCBI Taxonomy" id="2488810"/>
    <lineage>
        <taxon>Bacteria</taxon>
        <taxon>Bacillati</taxon>
        <taxon>Bacillota</taxon>
        <taxon>Clostridia</taxon>
        <taxon>Eubacteriales</taxon>
        <taxon>Oscillospiraceae</taxon>
        <taxon>Ruminiclostridium</taxon>
    </lineage>
</organism>
<dbReference type="Gene3D" id="3.40.50.200">
    <property type="entry name" value="Peptidase S8/S53 domain"/>
    <property type="match status" value="1"/>
</dbReference>
<dbReference type="GO" id="GO:0004252">
    <property type="term" value="F:serine-type endopeptidase activity"/>
    <property type="evidence" value="ECO:0007669"/>
    <property type="project" value="UniProtKB-UniRule"/>
</dbReference>
<keyword evidence="2 5" id="KW-0645">Protease</keyword>
<evidence type="ECO:0000259" key="6">
    <source>
        <dbReference type="Pfam" id="PF00082"/>
    </source>
</evidence>
<gene>
    <name evidence="7" type="ORF">EHE19_005170</name>
</gene>
<dbReference type="KEGG" id="rher:EHE19_005170"/>
<feature type="domain" description="Peptidase S8/S53" evidence="6">
    <location>
        <begin position="6"/>
        <end position="231"/>
    </location>
</feature>
<evidence type="ECO:0000256" key="4">
    <source>
        <dbReference type="ARBA" id="ARBA00022825"/>
    </source>
</evidence>
<evidence type="ECO:0000256" key="5">
    <source>
        <dbReference type="PROSITE-ProRule" id="PRU01240"/>
    </source>
</evidence>
<evidence type="ECO:0000256" key="3">
    <source>
        <dbReference type="ARBA" id="ARBA00022801"/>
    </source>
</evidence>
<reference evidence="7 8" key="1">
    <citation type="submission" date="2020-09" db="EMBL/GenBank/DDBJ databases">
        <title>Characterization and genome sequencing of Ruminiclostridium sp. nov. MA18.</title>
        <authorList>
            <person name="Rettenmaier R."/>
            <person name="Kowollik M.-L."/>
            <person name="Liebl W."/>
            <person name="Zverlov V."/>
        </authorList>
    </citation>
    <scope>NUCLEOTIDE SEQUENCE [LARGE SCALE GENOMIC DNA]</scope>
    <source>
        <strain evidence="7 8">MA18</strain>
    </source>
</reference>
<dbReference type="InterPro" id="IPR036852">
    <property type="entry name" value="Peptidase_S8/S53_dom_sf"/>
</dbReference>